<keyword evidence="14" id="KW-1185">Reference proteome</keyword>
<dbReference type="GO" id="GO:0046872">
    <property type="term" value="F:metal ion binding"/>
    <property type="evidence" value="ECO:0007669"/>
    <property type="project" value="UniProtKB-KW"/>
</dbReference>
<protein>
    <recommendedName>
        <fullName evidence="11">Zinc metalloprotease</fullName>
        <ecNumber evidence="11">3.4.24.-</ecNumber>
    </recommendedName>
</protein>
<dbReference type="GO" id="GO:0016020">
    <property type="term" value="C:membrane"/>
    <property type="evidence" value="ECO:0007669"/>
    <property type="project" value="UniProtKB-SubCell"/>
</dbReference>
<dbReference type="InterPro" id="IPR001478">
    <property type="entry name" value="PDZ"/>
</dbReference>
<feature type="transmembrane region" description="Helical" evidence="11">
    <location>
        <begin position="113"/>
        <end position="141"/>
    </location>
</feature>
<feature type="domain" description="PDZ" evidence="12">
    <location>
        <begin position="206"/>
        <end position="274"/>
    </location>
</feature>
<dbReference type="InterPro" id="IPR008915">
    <property type="entry name" value="Peptidase_M50"/>
</dbReference>
<dbReference type="PANTHER" id="PTHR42837:SF2">
    <property type="entry name" value="MEMBRANE METALLOPROTEASE ARASP2, CHLOROPLASTIC-RELATED"/>
    <property type="match status" value="1"/>
</dbReference>
<dbReference type="Pfam" id="PF02163">
    <property type="entry name" value="Peptidase_M50"/>
    <property type="match status" value="1"/>
</dbReference>
<keyword evidence="5 11" id="KW-0812">Transmembrane</keyword>
<gene>
    <name evidence="13" type="ORF">SAMN04488002_2441</name>
</gene>
<feature type="transmembrane region" description="Helical" evidence="11">
    <location>
        <begin position="37"/>
        <end position="58"/>
    </location>
</feature>
<dbReference type="GO" id="GO:0004222">
    <property type="term" value="F:metalloendopeptidase activity"/>
    <property type="evidence" value="ECO:0007669"/>
    <property type="project" value="InterPro"/>
</dbReference>
<evidence type="ECO:0000256" key="1">
    <source>
        <dbReference type="ARBA" id="ARBA00001947"/>
    </source>
</evidence>
<reference evidence="14" key="1">
    <citation type="submission" date="2016-10" db="EMBL/GenBank/DDBJ databases">
        <authorList>
            <person name="Varghese N."/>
            <person name="Submissions S."/>
        </authorList>
    </citation>
    <scope>NUCLEOTIDE SEQUENCE [LARGE SCALE GENOMIC DNA]</scope>
    <source>
        <strain evidence="14">DSM 26921</strain>
    </source>
</reference>
<dbReference type="Proteomes" id="UP000199658">
    <property type="component" value="Unassembled WGS sequence"/>
</dbReference>
<dbReference type="InterPro" id="IPR036034">
    <property type="entry name" value="PDZ_sf"/>
</dbReference>
<dbReference type="AlphaFoldDB" id="A0A1I6H338"/>
<accession>A0A1I6H338</accession>
<evidence type="ECO:0000256" key="9">
    <source>
        <dbReference type="ARBA" id="ARBA00023049"/>
    </source>
</evidence>
<comment type="similarity">
    <text evidence="3 11">Belongs to the peptidase M50B family.</text>
</comment>
<feature type="transmembrane region" description="Helical" evidence="11">
    <location>
        <begin position="373"/>
        <end position="396"/>
    </location>
</feature>
<dbReference type="EC" id="3.4.24.-" evidence="11"/>
<evidence type="ECO:0000256" key="6">
    <source>
        <dbReference type="ARBA" id="ARBA00022801"/>
    </source>
</evidence>
<keyword evidence="7 11" id="KW-0862">Zinc</keyword>
<evidence type="ECO:0000256" key="11">
    <source>
        <dbReference type="RuleBase" id="RU362031"/>
    </source>
</evidence>
<dbReference type="InterPro" id="IPR004387">
    <property type="entry name" value="Pept_M50_Zn"/>
</dbReference>
<dbReference type="InterPro" id="IPR041489">
    <property type="entry name" value="PDZ_6"/>
</dbReference>
<sequence>MDILGMLPSFGGFVGSAVAFIIALSVIVAIHEYGHYIVGRWCGIHAEVFSLGFGPVLYSRVDKRGTRWQLAALPFGGYVKFLGDSDAASGKDGDAISGLSDTERKRTMHGADLWRRAATVAAGPVFNFILSIFVFAGIFLFSGTTTDEAVIGQLKPLPGPVDMFEPGDRILRVGDSDITNLEDFYVAAREAEAAEIMSYDVERDGQFLSFDSVYPFPPVIDQLQPKSAAMDGGLEVGDVIQSVNGNPVFALSQVQDAAQANKDSPLELLVWRNGEVLEKTLTPRQRDLPTADGFETRWLIGFSGGAFFEPTRETLGAGDALWGGVRQTWFIAKSSLSGMWHMVTGAISSCNIQGPIGIAQTSGDMASQGPTQFIWFIAVLSTAVGLLNLFPIPVLDGGHLVFHAFEAVSGRPPSDKALNALMMGGLFLLLSLMVFALTNDFFCS</sequence>
<dbReference type="CDD" id="cd06163">
    <property type="entry name" value="S2P-M50_PDZ_RseP-like"/>
    <property type="match status" value="1"/>
</dbReference>
<evidence type="ECO:0000256" key="5">
    <source>
        <dbReference type="ARBA" id="ARBA00022692"/>
    </source>
</evidence>
<evidence type="ECO:0000256" key="10">
    <source>
        <dbReference type="ARBA" id="ARBA00023136"/>
    </source>
</evidence>
<dbReference type="CDD" id="cd23081">
    <property type="entry name" value="cpPDZ_EcRseP-like"/>
    <property type="match status" value="1"/>
</dbReference>
<dbReference type="EMBL" id="FOYO01000001">
    <property type="protein sequence ID" value="SFR48896.1"/>
    <property type="molecule type" value="Genomic_DNA"/>
</dbReference>
<feature type="transmembrane region" description="Helical" evidence="11">
    <location>
        <begin position="417"/>
        <end position="438"/>
    </location>
</feature>
<dbReference type="NCBIfam" id="TIGR00054">
    <property type="entry name" value="RIP metalloprotease RseP"/>
    <property type="match status" value="1"/>
</dbReference>
<dbReference type="PANTHER" id="PTHR42837">
    <property type="entry name" value="REGULATOR OF SIGMA-E PROTEASE RSEP"/>
    <property type="match status" value="1"/>
</dbReference>
<dbReference type="SMART" id="SM00228">
    <property type="entry name" value="PDZ"/>
    <property type="match status" value="2"/>
</dbReference>
<keyword evidence="9 11" id="KW-0482">Metalloprotease</keyword>
<keyword evidence="6 11" id="KW-0378">Hydrolase</keyword>
<proteinExistence type="inferred from homology"/>
<keyword evidence="4 13" id="KW-0645">Protease</keyword>
<feature type="transmembrane region" description="Helical" evidence="11">
    <location>
        <begin position="12"/>
        <end position="31"/>
    </location>
</feature>
<keyword evidence="11" id="KW-0479">Metal-binding</keyword>
<evidence type="ECO:0000256" key="3">
    <source>
        <dbReference type="ARBA" id="ARBA00007931"/>
    </source>
</evidence>
<feature type="domain" description="PDZ" evidence="12">
    <location>
        <begin position="137"/>
        <end position="205"/>
    </location>
</feature>
<evidence type="ECO:0000313" key="13">
    <source>
        <dbReference type="EMBL" id="SFR48896.1"/>
    </source>
</evidence>
<dbReference type="GO" id="GO:0006508">
    <property type="term" value="P:proteolysis"/>
    <property type="evidence" value="ECO:0007669"/>
    <property type="project" value="UniProtKB-KW"/>
</dbReference>
<dbReference type="STRING" id="670154.SAMN04488002_2441"/>
<dbReference type="Pfam" id="PF17820">
    <property type="entry name" value="PDZ_6"/>
    <property type="match status" value="1"/>
</dbReference>
<name>A0A1I6H338_9RHOB</name>
<evidence type="ECO:0000256" key="2">
    <source>
        <dbReference type="ARBA" id="ARBA00004141"/>
    </source>
</evidence>
<evidence type="ECO:0000259" key="12">
    <source>
        <dbReference type="SMART" id="SM00228"/>
    </source>
</evidence>
<dbReference type="SUPFAM" id="SSF50156">
    <property type="entry name" value="PDZ domain-like"/>
    <property type="match status" value="2"/>
</dbReference>
<dbReference type="OrthoDB" id="9782003at2"/>
<keyword evidence="10 11" id="KW-0472">Membrane</keyword>
<comment type="subcellular location">
    <subcellularLocation>
        <location evidence="2">Membrane</location>
        <topology evidence="2">Multi-pass membrane protein</topology>
    </subcellularLocation>
</comment>
<evidence type="ECO:0000256" key="4">
    <source>
        <dbReference type="ARBA" id="ARBA00022670"/>
    </source>
</evidence>
<comment type="cofactor">
    <cofactor evidence="1 11">
        <name>Zn(2+)</name>
        <dbReference type="ChEBI" id="CHEBI:29105"/>
    </cofactor>
</comment>
<keyword evidence="8 11" id="KW-1133">Transmembrane helix</keyword>
<organism evidence="13 14">
    <name type="scientific">Litoreibacter janthinus</name>
    <dbReference type="NCBI Taxonomy" id="670154"/>
    <lineage>
        <taxon>Bacteria</taxon>
        <taxon>Pseudomonadati</taxon>
        <taxon>Pseudomonadota</taxon>
        <taxon>Alphaproteobacteria</taxon>
        <taxon>Rhodobacterales</taxon>
        <taxon>Roseobacteraceae</taxon>
        <taxon>Litoreibacter</taxon>
    </lineage>
</organism>
<dbReference type="Gene3D" id="2.30.42.10">
    <property type="match status" value="1"/>
</dbReference>
<evidence type="ECO:0000256" key="7">
    <source>
        <dbReference type="ARBA" id="ARBA00022833"/>
    </source>
</evidence>
<evidence type="ECO:0000256" key="8">
    <source>
        <dbReference type="ARBA" id="ARBA00022989"/>
    </source>
</evidence>
<evidence type="ECO:0000313" key="14">
    <source>
        <dbReference type="Proteomes" id="UP000199658"/>
    </source>
</evidence>
<dbReference type="RefSeq" id="WP_090217128.1">
    <property type="nucleotide sequence ID" value="NZ_FOYO01000001.1"/>
</dbReference>